<dbReference type="GeneID" id="63834129"/>
<evidence type="ECO:0000256" key="13">
    <source>
        <dbReference type="ARBA" id="ARBA00043962"/>
    </source>
</evidence>
<evidence type="ECO:0000256" key="6">
    <source>
        <dbReference type="ARBA" id="ARBA00022729"/>
    </source>
</evidence>
<evidence type="ECO:0000256" key="11">
    <source>
        <dbReference type="ARBA" id="ARBA00023180"/>
    </source>
</evidence>
<protein>
    <recommendedName>
        <fullName evidence="14">Peptide hydrolase</fullName>
        <ecNumber evidence="14">3.4.-.-</ecNumber>
    </recommendedName>
</protein>
<evidence type="ECO:0000256" key="3">
    <source>
        <dbReference type="ARBA" id="ARBA00022438"/>
    </source>
</evidence>
<dbReference type="SUPFAM" id="SSF53187">
    <property type="entry name" value="Zn-dependent exopeptidases"/>
    <property type="match status" value="1"/>
</dbReference>
<dbReference type="GO" id="GO:0008235">
    <property type="term" value="F:metalloexopeptidase activity"/>
    <property type="evidence" value="ECO:0007669"/>
    <property type="project" value="InterPro"/>
</dbReference>
<evidence type="ECO:0000256" key="10">
    <source>
        <dbReference type="ARBA" id="ARBA00023157"/>
    </source>
</evidence>
<keyword evidence="11" id="KW-0325">Glycoprotein</keyword>
<keyword evidence="8 14" id="KW-0862">Zinc</keyword>
<keyword evidence="7 14" id="KW-0378">Hydrolase</keyword>
<evidence type="ECO:0000313" key="17">
    <source>
        <dbReference type="Proteomes" id="UP000803844"/>
    </source>
</evidence>
<dbReference type="RefSeq" id="XP_040778510.1">
    <property type="nucleotide sequence ID" value="XM_040917000.1"/>
</dbReference>
<name>A0A9P4Y6W4_CRYP1</name>
<dbReference type="GO" id="GO:0004177">
    <property type="term" value="F:aminopeptidase activity"/>
    <property type="evidence" value="ECO:0007669"/>
    <property type="project" value="UniProtKB-KW"/>
</dbReference>
<keyword evidence="4 14" id="KW-0645">Protease</keyword>
<evidence type="ECO:0000259" key="15">
    <source>
        <dbReference type="Pfam" id="PF04389"/>
    </source>
</evidence>
<evidence type="ECO:0000256" key="2">
    <source>
        <dbReference type="ARBA" id="ARBA00011245"/>
    </source>
</evidence>
<comment type="similarity">
    <text evidence="13">Belongs to the peptidase M28 family. M28E subfamily.</text>
</comment>
<organism evidence="16 17">
    <name type="scientific">Cryphonectria parasitica (strain ATCC 38755 / EP155)</name>
    <dbReference type="NCBI Taxonomy" id="660469"/>
    <lineage>
        <taxon>Eukaryota</taxon>
        <taxon>Fungi</taxon>
        <taxon>Dikarya</taxon>
        <taxon>Ascomycota</taxon>
        <taxon>Pezizomycotina</taxon>
        <taxon>Sordariomycetes</taxon>
        <taxon>Sordariomycetidae</taxon>
        <taxon>Diaporthales</taxon>
        <taxon>Cryphonectriaceae</taxon>
        <taxon>Cryphonectria-Endothia species complex</taxon>
        <taxon>Cryphonectria</taxon>
    </lineage>
</organism>
<dbReference type="Gene3D" id="3.40.630.10">
    <property type="entry name" value="Zn peptidases"/>
    <property type="match status" value="1"/>
</dbReference>
<dbReference type="PANTHER" id="PTHR12147">
    <property type="entry name" value="METALLOPEPTIDASE M28 FAMILY MEMBER"/>
    <property type="match status" value="1"/>
</dbReference>
<dbReference type="PANTHER" id="PTHR12147:SF56">
    <property type="entry name" value="AMINOPEPTIDASE YDR415C-RELATED"/>
    <property type="match status" value="1"/>
</dbReference>
<dbReference type="Pfam" id="PF04389">
    <property type="entry name" value="Peptidase_M28"/>
    <property type="match status" value="1"/>
</dbReference>
<accession>A0A9P4Y6W4</accession>
<comment type="caution">
    <text evidence="16">The sequence shown here is derived from an EMBL/GenBank/DDBJ whole genome shotgun (WGS) entry which is preliminary data.</text>
</comment>
<dbReference type="OrthoDB" id="2214at2759"/>
<dbReference type="EC" id="3.4.-.-" evidence="14"/>
<keyword evidence="3" id="KW-0031">Aminopeptidase</keyword>
<evidence type="ECO:0000256" key="12">
    <source>
        <dbReference type="ARBA" id="ARBA00043843"/>
    </source>
</evidence>
<dbReference type="InterPro" id="IPR045175">
    <property type="entry name" value="M28_fam"/>
</dbReference>
<evidence type="ECO:0000256" key="7">
    <source>
        <dbReference type="ARBA" id="ARBA00022801"/>
    </source>
</evidence>
<keyword evidence="9" id="KW-0865">Zymogen</keyword>
<sequence length="211" mass="23173">MDSINHSDKQQDIDDMVAPGADDNGSGVVVLLEVLRALAPLFAEKHVVNEVQFHWYAAEEIGLHGSDSVFAQYQNQSWPVKAMLNLDMVGYRGDRDEELPTIAVQGDHIDENLKAFTKKLIGTYPNATAGDMACGYPCSDHASAFKYGFPSAMIGESAYINSQAGRPNGYPWIHSANDTIDHIDFEYMLEFAKVAAGFIVELAYTNFSTLG</sequence>
<evidence type="ECO:0000256" key="4">
    <source>
        <dbReference type="ARBA" id="ARBA00022670"/>
    </source>
</evidence>
<comment type="cofactor">
    <cofactor evidence="1">
        <name>Zn(2+)</name>
        <dbReference type="ChEBI" id="CHEBI:29105"/>
    </cofactor>
</comment>
<keyword evidence="5 14" id="KW-0479">Metal-binding</keyword>
<evidence type="ECO:0000256" key="5">
    <source>
        <dbReference type="ARBA" id="ARBA00022723"/>
    </source>
</evidence>
<evidence type="ECO:0000256" key="8">
    <source>
        <dbReference type="ARBA" id="ARBA00022833"/>
    </source>
</evidence>
<dbReference type="GO" id="GO:0046872">
    <property type="term" value="F:metal ion binding"/>
    <property type="evidence" value="ECO:0007669"/>
    <property type="project" value="UniProtKB-KW"/>
</dbReference>
<comment type="function">
    <text evidence="12">Extracellular aminopeptidase that allows assimilation of proteinaceous substrates.</text>
</comment>
<evidence type="ECO:0000256" key="14">
    <source>
        <dbReference type="RuleBase" id="RU361240"/>
    </source>
</evidence>
<comment type="subunit">
    <text evidence="2">Monomer.</text>
</comment>
<gene>
    <name evidence="16" type="ORF">M406DRAFT_254980</name>
</gene>
<proteinExistence type="inferred from homology"/>
<dbReference type="Proteomes" id="UP000803844">
    <property type="component" value="Unassembled WGS sequence"/>
</dbReference>
<evidence type="ECO:0000256" key="9">
    <source>
        <dbReference type="ARBA" id="ARBA00023145"/>
    </source>
</evidence>
<keyword evidence="6" id="KW-0732">Signal</keyword>
<evidence type="ECO:0000256" key="1">
    <source>
        <dbReference type="ARBA" id="ARBA00001947"/>
    </source>
</evidence>
<reference evidence="16" key="1">
    <citation type="journal article" date="2020" name="Phytopathology">
        <title>Genome sequence of the chestnut blight fungus Cryphonectria parasitica EP155: A fundamental resource for an archetypical invasive plant pathogen.</title>
        <authorList>
            <person name="Crouch J.A."/>
            <person name="Dawe A."/>
            <person name="Aerts A."/>
            <person name="Barry K."/>
            <person name="Churchill A.C.L."/>
            <person name="Grimwood J."/>
            <person name="Hillman B."/>
            <person name="Milgroom M.G."/>
            <person name="Pangilinan J."/>
            <person name="Smith M."/>
            <person name="Salamov A."/>
            <person name="Schmutz J."/>
            <person name="Yadav J."/>
            <person name="Grigoriev I.V."/>
            <person name="Nuss D."/>
        </authorList>
    </citation>
    <scope>NUCLEOTIDE SEQUENCE</scope>
    <source>
        <strain evidence="16">EP155</strain>
    </source>
</reference>
<dbReference type="GO" id="GO:0006508">
    <property type="term" value="P:proteolysis"/>
    <property type="evidence" value="ECO:0007669"/>
    <property type="project" value="UniProtKB-KW"/>
</dbReference>
<evidence type="ECO:0000313" key="16">
    <source>
        <dbReference type="EMBL" id="KAF3767549.1"/>
    </source>
</evidence>
<dbReference type="AlphaFoldDB" id="A0A9P4Y6W4"/>
<dbReference type="EMBL" id="MU032346">
    <property type="protein sequence ID" value="KAF3767549.1"/>
    <property type="molecule type" value="Genomic_DNA"/>
</dbReference>
<dbReference type="InterPro" id="IPR007484">
    <property type="entry name" value="Peptidase_M28"/>
</dbReference>
<feature type="domain" description="Peptidase M28" evidence="15">
    <location>
        <begin position="7"/>
        <end position="198"/>
    </location>
</feature>
<keyword evidence="10" id="KW-1015">Disulfide bond</keyword>
<keyword evidence="17" id="KW-1185">Reference proteome</keyword>